<gene>
    <name evidence="2" type="ORF">TCON_1549</name>
</gene>
<evidence type="ECO:0000313" key="2">
    <source>
        <dbReference type="EMBL" id="KAF7683242.1"/>
    </source>
</evidence>
<keyword evidence="3" id="KW-1185">Reference proteome</keyword>
<keyword evidence="1" id="KW-1133">Transmembrane helix</keyword>
<name>A0ABQ7HYK2_9MICR</name>
<dbReference type="Proteomes" id="UP001516464">
    <property type="component" value="Unassembled WGS sequence"/>
</dbReference>
<reference evidence="2 3" key="1">
    <citation type="submission" date="2019-01" db="EMBL/GenBank/DDBJ databases">
        <title>Genomes sequencing and comparative genomics of infectious freshwater microsporidia, Cucumispora dikerogammari and Thelohania contejeani.</title>
        <authorList>
            <person name="Cormier A."/>
            <person name="Giraud I."/>
            <person name="Wattier R."/>
            <person name="Teixeira M."/>
            <person name="Grandjean F."/>
            <person name="Rigaud T."/>
            <person name="Cordaux R."/>
        </authorList>
    </citation>
    <scope>NUCLEOTIDE SEQUENCE [LARGE SCALE GENOMIC DNA]</scope>
    <source>
        <strain evidence="2">T1</strain>
        <tissue evidence="2">Spores</tissue>
    </source>
</reference>
<feature type="transmembrane region" description="Helical" evidence="1">
    <location>
        <begin position="107"/>
        <end position="124"/>
    </location>
</feature>
<keyword evidence="1" id="KW-0812">Transmembrane</keyword>
<evidence type="ECO:0000256" key="1">
    <source>
        <dbReference type="SAM" id="Phobius"/>
    </source>
</evidence>
<keyword evidence="1" id="KW-0472">Membrane</keyword>
<sequence length="140" mass="16104">MEMYPNQHAYINRYMHGTPPLVMMSRKETPLFNENSFLDSPFKETPFQESPFVIRRTPRIIVATISTPLSTPLARTNKVKETPKPSYWERFKGAIGALLGGSTFKRILLISLIALFSAIIGYQIRKSEERDNYVRLPSTH</sequence>
<proteinExistence type="predicted"/>
<evidence type="ECO:0000313" key="3">
    <source>
        <dbReference type="Proteomes" id="UP001516464"/>
    </source>
</evidence>
<protein>
    <submittedName>
        <fullName evidence="2">Uncharacterized protein</fullName>
    </submittedName>
</protein>
<dbReference type="EMBL" id="SBIQ01000111">
    <property type="protein sequence ID" value="KAF7683242.1"/>
    <property type="molecule type" value="Genomic_DNA"/>
</dbReference>
<organism evidence="2 3">
    <name type="scientific">Astathelohania contejeani</name>
    <dbReference type="NCBI Taxonomy" id="164912"/>
    <lineage>
        <taxon>Eukaryota</taxon>
        <taxon>Fungi</taxon>
        <taxon>Fungi incertae sedis</taxon>
        <taxon>Microsporidia</taxon>
        <taxon>Astathelohaniidae</taxon>
        <taxon>Astathelohania</taxon>
    </lineage>
</organism>
<comment type="caution">
    <text evidence="2">The sequence shown here is derived from an EMBL/GenBank/DDBJ whole genome shotgun (WGS) entry which is preliminary data.</text>
</comment>
<accession>A0ABQ7HYK2</accession>